<dbReference type="EMBL" id="VLLE01000005">
    <property type="protein sequence ID" value="TWI80556.1"/>
    <property type="molecule type" value="Genomic_DNA"/>
</dbReference>
<proteinExistence type="predicted"/>
<comment type="caution">
    <text evidence="1">The sequence shown here is derived from an EMBL/GenBank/DDBJ whole genome shotgun (WGS) entry which is preliminary data.</text>
</comment>
<dbReference type="Proteomes" id="UP000316167">
    <property type="component" value="Unassembled WGS sequence"/>
</dbReference>
<accession>A0A562SIG0</accession>
<dbReference type="RefSeq" id="WP_144887597.1">
    <property type="nucleotide sequence ID" value="NZ_VLLE01000005.1"/>
</dbReference>
<sequence length="113" mass="13300">MNSTRDRILQFIDFKKISNRKFAEKISVSHVYFSKTGAMGSDVLEKISSNYPELNMDWIISGRGEMIVKPESRHLLNDTEEKYPIANWKDKYYDLMERYTSLLEQLNKLKNTG</sequence>
<gene>
    <name evidence="1" type="ORF">IQ13_3234</name>
</gene>
<organism evidence="1 2">
    <name type="scientific">Lacibacter cauensis</name>
    <dbReference type="NCBI Taxonomy" id="510947"/>
    <lineage>
        <taxon>Bacteria</taxon>
        <taxon>Pseudomonadati</taxon>
        <taxon>Bacteroidota</taxon>
        <taxon>Chitinophagia</taxon>
        <taxon>Chitinophagales</taxon>
        <taxon>Chitinophagaceae</taxon>
        <taxon>Lacibacter</taxon>
    </lineage>
</organism>
<evidence type="ECO:0000313" key="1">
    <source>
        <dbReference type="EMBL" id="TWI80556.1"/>
    </source>
</evidence>
<reference evidence="1 2" key="1">
    <citation type="journal article" date="2015" name="Stand. Genomic Sci.">
        <title>Genomic Encyclopedia of Bacterial and Archaeal Type Strains, Phase III: the genomes of soil and plant-associated and newly described type strains.</title>
        <authorList>
            <person name="Whitman W.B."/>
            <person name="Woyke T."/>
            <person name="Klenk H.P."/>
            <person name="Zhou Y."/>
            <person name="Lilburn T.G."/>
            <person name="Beck B.J."/>
            <person name="De Vos P."/>
            <person name="Vandamme P."/>
            <person name="Eisen J.A."/>
            <person name="Garrity G."/>
            <person name="Hugenholtz P."/>
            <person name="Kyrpides N.C."/>
        </authorList>
    </citation>
    <scope>NUCLEOTIDE SEQUENCE [LARGE SCALE GENOMIC DNA]</scope>
    <source>
        <strain evidence="1 2">CGMCC 1.7271</strain>
    </source>
</reference>
<protein>
    <recommendedName>
        <fullName evidence="3">Bacteriophage CI repressor-like protein</fullName>
    </recommendedName>
</protein>
<keyword evidence="2" id="KW-1185">Reference proteome</keyword>
<dbReference type="OrthoDB" id="796548at2"/>
<evidence type="ECO:0008006" key="3">
    <source>
        <dbReference type="Google" id="ProtNLM"/>
    </source>
</evidence>
<dbReference type="AlphaFoldDB" id="A0A562SIG0"/>
<name>A0A562SIG0_9BACT</name>
<evidence type="ECO:0000313" key="2">
    <source>
        <dbReference type="Proteomes" id="UP000316167"/>
    </source>
</evidence>